<organism evidence="3 4">
    <name type="scientific">Candidatus Kaiserbacteria bacterium RIFCSPHIGHO2_01_FULL_56_24</name>
    <dbReference type="NCBI Taxonomy" id="1798487"/>
    <lineage>
        <taxon>Bacteria</taxon>
        <taxon>Candidatus Kaiseribacteriota</taxon>
    </lineage>
</organism>
<dbReference type="Proteomes" id="UP000176377">
    <property type="component" value="Unassembled WGS sequence"/>
</dbReference>
<feature type="transmembrane region" description="Helical" evidence="2">
    <location>
        <begin position="66"/>
        <end position="82"/>
    </location>
</feature>
<dbReference type="EMBL" id="MFLA01000016">
    <property type="protein sequence ID" value="OGG59745.1"/>
    <property type="molecule type" value="Genomic_DNA"/>
</dbReference>
<feature type="transmembrane region" description="Helical" evidence="2">
    <location>
        <begin position="6"/>
        <end position="27"/>
    </location>
</feature>
<keyword evidence="2" id="KW-0472">Membrane</keyword>
<evidence type="ECO:0000256" key="1">
    <source>
        <dbReference type="SAM" id="MobiDB-lite"/>
    </source>
</evidence>
<name>A0A1F6DE90_9BACT</name>
<gene>
    <name evidence="3" type="ORF">A2765_04115</name>
</gene>
<keyword evidence="2" id="KW-0812">Transmembrane</keyword>
<comment type="caution">
    <text evidence="3">The sequence shown here is derived from an EMBL/GenBank/DDBJ whole genome shotgun (WGS) entry which is preliminary data.</text>
</comment>
<dbReference type="AlphaFoldDB" id="A0A1F6DE90"/>
<accession>A0A1F6DE90</accession>
<protein>
    <submittedName>
        <fullName evidence="3">Uncharacterized protein</fullName>
    </submittedName>
</protein>
<evidence type="ECO:0000313" key="3">
    <source>
        <dbReference type="EMBL" id="OGG59745.1"/>
    </source>
</evidence>
<keyword evidence="2" id="KW-1133">Transmembrane helix</keyword>
<feature type="transmembrane region" description="Helical" evidence="2">
    <location>
        <begin position="88"/>
        <end position="112"/>
    </location>
</feature>
<reference evidence="3 4" key="1">
    <citation type="journal article" date="2016" name="Nat. Commun.">
        <title>Thousands of microbial genomes shed light on interconnected biogeochemical processes in an aquifer system.</title>
        <authorList>
            <person name="Anantharaman K."/>
            <person name="Brown C.T."/>
            <person name="Hug L.A."/>
            <person name="Sharon I."/>
            <person name="Castelle C.J."/>
            <person name="Probst A.J."/>
            <person name="Thomas B.C."/>
            <person name="Singh A."/>
            <person name="Wilkins M.J."/>
            <person name="Karaoz U."/>
            <person name="Brodie E.L."/>
            <person name="Williams K.H."/>
            <person name="Hubbard S.S."/>
            <person name="Banfield J.F."/>
        </authorList>
    </citation>
    <scope>NUCLEOTIDE SEQUENCE [LARGE SCALE GENOMIC DNA]</scope>
</reference>
<sequence>MGIVSVWGYAWSCLSAYATLGIVWYLLDRAYGVYVYRWFYDFFHKEPMPAHVTRGVMFNQPTNRKVTVAFVISTVQSAYMIWSTEVNLLVELIMWLLEVPALLIGFAAGTWVHRFLVKRSVIFDRLDEFGENVKAVDMQNVRDGVEGSARSIGSIIAAVPATLLNRFWNLIYPVPAPRSAPQPRPAAPAEPVATVDSREALDRYTRRR</sequence>
<feature type="compositionally biased region" description="Pro residues" evidence="1">
    <location>
        <begin position="178"/>
        <end position="188"/>
    </location>
</feature>
<feature type="compositionally biased region" description="Basic and acidic residues" evidence="1">
    <location>
        <begin position="196"/>
        <end position="208"/>
    </location>
</feature>
<proteinExistence type="predicted"/>
<evidence type="ECO:0000313" key="4">
    <source>
        <dbReference type="Proteomes" id="UP000176377"/>
    </source>
</evidence>
<feature type="region of interest" description="Disordered" evidence="1">
    <location>
        <begin position="178"/>
        <end position="208"/>
    </location>
</feature>
<evidence type="ECO:0000256" key="2">
    <source>
        <dbReference type="SAM" id="Phobius"/>
    </source>
</evidence>